<dbReference type="STRING" id="1246581.A0A2H9TIQ2"/>
<evidence type="ECO:0000313" key="9">
    <source>
        <dbReference type="Proteomes" id="UP000240830"/>
    </source>
</evidence>
<keyword evidence="5" id="KW-0648">Protein biosynthesis</keyword>
<comment type="subcellular location">
    <subcellularLocation>
        <location evidence="1">Cytoplasm</location>
    </subcellularLocation>
</comment>
<dbReference type="GO" id="GO:0003743">
    <property type="term" value="F:translation initiation factor activity"/>
    <property type="evidence" value="ECO:0007669"/>
    <property type="project" value="UniProtKB-KW"/>
</dbReference>
<dbReference type="GO" id="GO:0071540">
    <property type="term" value="C:eukaryotic translation initiation factor 3 complex, eIF3e"/>
    <property type="evidence" value="ECO:0007669"/>
    <property type="project" value="TreeGrafter"/>
</dbReference>
<dbReference type="OrthoDB" id="18884at2759"/>
<feature type="region of interest" description="Disordered" evidence="6">
    <location>
        <begin position="593"/>
        <end position="631"/>
    </location>
</feature>
<name>A0A2H9TIQ2_9FUNG</name>
<keyword evidence="9" id="KW-1185">Reference proteome</keyword>
<dbReference type="InterPro" id="IPR054711">
    <property type="entry name" value="eIF3a_PCI_TPR-like"/>
</dbReference>
<dbReference type="Pfam" id="PF22591">
    <property type="entry name" value="eIF3a_PCI_TPR-like"/>
    <property type="match status" value="1"/>
</dbReference>
<dbReference type="PROSITE" id="PS50250">
    <property type="entry name" value="PCI"/>
    <property type="match status" value="1"/>
</dbReference>
<dbReference type="InterPro" id="IPR027512">
    <property type="entry name" value="EIF3A"/>
</dbReference>
<reference evidence="8 9" key="1">
    <citation type="submission" date="2016-10" db="EMBL/GenBank/DDBJ databases">
        <title>The genome of Paramicrosporidium saccamoebae is the missing link in understanding Cryptomycota and Microsporidia evolution.</title>
        <authorList>
            <person name="Quandt C.A."/>
            <person name="Beaudet D."/>
            <person name="Corsaro D."/>
            <person name="Michel R."/>
            <person name="Corradi N."/>
            <person name="James T."/>
        </authorList>
    </citation>
    <scope>NUCLEOTIDE SEQUENCE [LARGE SCALE GENOMIC DNA]</scope>
    <source>
        <strain evidence="8 9">KSL3</strain>
    </source>
</reference>
<evidence type="ECO:0000256" key="5">
    <source>
        <dbReference type="ARBA" id="ARBA00022917"/>
    </source>
</evidence>
<feature type="compositionally biased region" description="Low complexity" evidence="6">
    <location>
        <begin position="797"/>
        <end position="815"/>
    </location>
</feature>
<protein>
    <submittedName>
        <fullName evidence="8">Eukaryotic translation initiation factor 3 subunit A</fullName>
    </submittedName>
</protein>
<evidence type="ECO:0000256" key="3">
    <source>
        <dbReference type="ARBA" id="ARBA00022540"/>
    </source>
</evidence>
<dbReference type="Gene3D" id="4.10.860.10">
    <property type="entry name" value="UVR domain"/>
    <property type="match status" value="1"/>
</dbReference>
<dbReference type="EMBL" id="MTSL01000168">
    <property type="protein sequence ID" value="PJF17629.1"/>
    <property type="molecule type" value="Genomic_DNA"/>
</dbReference>
<evidence type="ECO:0000259" key="7">
    <source>
        <dbReference type="PROSITE" id="PS50250"/>
    </source>
</evidence>
<gene>
    <name evidence="8" type="ORF">PSACC_02570</name>
</gene>
<sequence>MVAHHRLENALARAEELITVGNQSAALQLLHDAIISRWFQHNLLALDAIMAKFVELCVELRRGRLAKDGLHQYRSISQNVNVAGLESVMMRFLGAAEGKLAVKHSEATAEETVEDLEQVPETLASVWGTTLGDEKERTGHEAVTPWLRFVWEVYRIILDICRHNNKLESVYRVIVERAFIFCRKYGRKAEFRRLCEILRHHLSIINKYPGQTNGISLSEPASHQLQLELRFEQLAVATEMELWHEAFRSIEDIHGLFVLARKSAKPALVMTYYERLCRVFQMSNNYLYLAATLCKLFSLAKSQNDEYKIGIDATMAVLATVASPLLHDHDATNTMTLEETEAKNTRLAHFLGLQKAPSRSGVLKELFSRDILPRANETAQKLFNLLETTKGDFDTATVEKHLQELEQNPQFSAFVPAIYKNIVALIFKKISQTGKVETFEALEKKIAMPSLSIKEFNLDAFIIEGCRSGDFHLRIDHETGVVRFKKPCFAVPPKIEINNPLQSKTLQVISMIEEACKKISFATEQKPKIDLDELVRKARANLDSEQKANLARKTLIEKKKEILEEIAQRKEREEARERAVKVQQEKEAEKIRLAEETAKREAARREAEREEIRRDQEQKREEEVERKKEAAARRANLEKMIAVVRRLDHLERAYRQEEIPLLTTDYEKQKKDDRVAYDERTVLIHEKAKSQFEAEIQLKANLTAMSDDYKSYVEGLKTRRQDSLEAKKAKAAADLETAKEARRERARTQAATKREVEERRRADEEQRAKEEEERIAKDAALSKAYVPPSKRNVPETASSPFGSRSASSPFGAQSSSGGGAFGGGSWRRA</sequence>
<dbReference type="GO" id="GO:0071541">
    <property type="term" value="C:eukaryotic translation initiation factor 3 complex, eIF3m"/>
    <property type="evidence" value="ECO:0007669"/>
    <property type="project" value="TreeGrafter"/>
</dbReference>
<feature type="region of interest" description="Disordered" evidence="6">
    <location>
        <begin position="720"/>
        <end position="829"/>
    </location>
</feature>
<dbReference type="GO" id="GO:0001732">
    <property type="term" value="P:formation of cytoplasmic translation initiation complex"/>
    <property type="evidence" value="ECO:0007669"/>
    <property type="project" value="TreeGrafter"/>
</dbReference>
<dbReference type="GO" id="GO:0002188">
    <property type="term" value="P:translation reinitiation"/>
    <property type="evidence" value="ECO:0007669"/>
    <property type="project" value="TreeGrafter"/>
</dbReference>
<feature type="domain" description="PCI" evidence="7">
    <location>
        <begin position="312"/>
        <end position="489"/>
    </location>
</feature>
<evidence type="ECO:0000313" key="8">
    <source>
        <dbReference type="EMBL" id="PJF17629.1"/>
    </source>
</evidence>
<keyword evidence="3 8" id="KW-0396">Initiation factor</keyword>
<feature type="compositionally biased region" description="Gly residues" evidence="6">
    <location>
        <begin position="816"/>
        <end position="829"/>
    </location>
</feature>
<evidence type="ECO:0000256" key="6">
    <source>
        <dbReference type="SAM" id="MobiDB-lite"/>
    </source>
</evidence>
<dbReference type="PANTHER" id="PTHR14005:SF0">
    <property type="entry name" value="EUKARYOTIC TRANSLATION INITIATION FACTOR 3 SUBUNIT A"/>
    <property type="match status" value="1"/>
</dbReference>
<accession>A0A2H9TIQ2</accession>
<dbReference type="FunFam" id="4.10.860.10:FF:000001">
    <property type="entry name" value="Eukaryotic translation initiation factor 3 subunit A"/>
    <property type="match status" value="1"/>
</dbReference>
<dbReference type="AlphaFoldDB" id="A0A2H9TIQ2"/>
<proteinExistence type="predicted"/>
<keyword evidence="2" id="KW-0963">Cytoplasm</keyword>
<dbReference type="GO" id="GO:0043614">
    <property type="term" value="C:multi-eIF complex"/>
    <property type="evidence" value="ECO:0007669"/>
    <property type="project" value="TreeGrafter"/>
</dbReference>
<evidence type="ECO:0000256" key="4">
    <source>
        <dbReference type="ARBA" id="ARBA00022884"/>
    </source>
</evidence>
<dbReference type="InterPro" id="IPR000717">
    <property type="entry name" value="PCI_dom"/>
</dbReference>
<feature type="compositionally biased region" description="Basic and acidic residues" evidence="6">
    <location>
        <begin position="720"/>
        <end position="777"/>
    </location>
</feature>
<dbReference type="Proteomes" id="UP000240830">
    <property type="component" value="Unassembled WGS sequence"/>
</dbReference>
<keyword evidence="4" id="KW-0694">RNA-binding</keyword>
<evidence type="ECO:0000256" key="1">
    <source>
        <dbReference type="ARBA" id="ARBA00004496"/>
    </source>
</evidence>
<organism evidence="8 9">
    <name type="scientific">Paramicrosporidium saccamoebae</name>
    <dbReference type="NCBI Taxonomy" id="1246581"/>
    <lineage>
        <taxon>Eukaryota</taxon>
        <taxon>Fungi</taxon>
        <taxon>Fungi incertae sedis</taxon>
        <taxon>Cryptomycota</taxon>
        <taxon>Cryptomycota incertae sedis</taxon>
        <taxon>Paramicrosporidium</taxon>
    </lineage>
</organism>
<evidence type="ECO:0000256" key="2">
    <source>
        <dbReference type="ARBA" id="ARBA00022490"/>
    </source>
</evidence>
<comment type="caution">
    <text evidence="8">The sequence shown here is derived from an EMBL/GenBank/DDBJ whole genome shotgun (WGS) entry which is preliminary data.</text>
</comment>
<dbReference type="Gene3D" id="1.25.40.860">
    <property type="match status" value="1"/>
</dbReference>
<dbReference type="GO" id="GO:0003729">
    <property type="term" value="F:mRNA binding"/>
    <property type="evidence" value="ECO:0007669"/>
    <property type="project" value="TreeGrafter"/>
</dbReference>
<dbReference type="PANTHER" id="PTHR14005">
    <property type="entry name" value="EUKARYOTIC TRANSLATION INITIATION FACTOR 3, THETA SUBUNIT"/>
    <property type="match status" value="1"/>
</dbReference>